<dbReference type="SUPFAM" id="SSF56112">
    <property type="entry name" value="Protein kinase-like (PK-like)"/>
    <property type="match status" value="1"/>
</dbReference>
<evidence type="ECO:0000256" key="4">
    <source>
        <dbReference type="ARBA" id="ARBA00056114"/>
    </source>
</evidence>
<dbReference type="InterPro" id="IPR016024">
    <property type="entry name" value="ARM-type_fold"/>
</dbReference>
<accession>A0A1S3K3P5</accession>
<dbReference type="KEGG" id="lak:106178577"/>
<evidence type="ECO:0000256" key="2">
    <source>
        <dbReference type="ARBA" id="ARBA00040972"/>
    </source>
</evidence>
<dbReference type="Gene3D" id="1.25.10.10">
    <property type="entry name" value="Leucine-rich Repeat Variant"/>
    <property type="match status" value="1"/>
</dbReference>
<sequence length="871" mass="96046">MWSLFSRDPTKDFPFEVGEKVLGLEEQSIWSLHNGKKKSTGELVSIFVFDVKSSSDSQVQLAKASFKRIKTLRHPNILTFMDGIETDKVIYVVTEHIVPLETYLRENTGDNSQNNLAIAWGLHQIAKGLSFLVNDCNLIHNNVSMVSVFVDKAGEWKLGGVDYMYPAEGPESLPPVKILPILEKYDPPEKADFSGPRKKKGEKWSTDSWGLGCLIWEIFNGQLPRTSSLKSTGKIPQNLVANYCELVGANPKSRPNPSKFIQDCRIKGGFMCNSFVDTMLFLEEIQIKDQTEKTQFFSKLPESLDLFPKEFCKHKILPQLLNAFEFGNAGSAVLTPLFKIGKLLDQEEYQKKIVPCVVKLFSSTDRATRVKMLQQLELFADFLYPPTVNEKIFPSVIQGFMDTNPVVREHTIKAMLYLASKLNYKNLNEELMKHFARLQSKDDQGGIRTNTTVCLGKIACHLDPQIRQKVLPSAFLRALKDPFGPSRQAGILAMAACHNFFSLKDSATRLLPALCVSAVDPEKGVRDQAFKAIKCFLGKLEKVSEHPEMEQELEKDLNAGGSAVTSGWTGWAVSGMSSLTSITSKIYKGRGKGNATVPATSQATPASASNPAASETAVRPASQDKPPTPAAPPSSHNNEPAEESGWNDEGWGDMDDFDEDVAVKENEDGDDWDNEEWGSLEDTSSVPNRQQDQTSGMRSGMSLSSAPKQQASAFDDWGVDDFAPIEDASVAPASSYNWGVQDTADDFFSTSLGVQSQKPKSHSSQSSGSRPSSTRSSVERQARSSPARTTPSSTAVKDSGWETGGGGGGWDDDGWGGDTWESIENTDNKADMARRKREERKLQKQKELQEKRAQRQGTGAMKLGAKKVGLD</sequence>
<dbReference type="Proteomes" id="UP000085678">
    <property type="component" value="Unplaced"/>
</dbReference>
<dbReference type="InParanoid" id="A0A1S3K3P5"/>
<feature type="compositionally biased region" description="Acidic residues" evidence="6">
    <location>
        <begin position="667"/>
        <end position="679"/>
    </location>
</feature>
<gene>
    <name evidence="9" type="primary">LOC106178577</name>
</gene>
<feature type="domain" description="Protein kinase" evidence="7">
    <location>
        <begin position="15"/>
        <end position="317"/>
    </location>
</feature>
<dbReference type="PANTHER" id="PTHR12984">
    <property type="entry name" value="SCY1-RELATED S/T PROTEIN KINASE-LIKE"/>
    <property type="match status" value="1"/>
</dbReference>
<feature type="compositionally biased region" description="Low complexity" evidence="6">
    <location>
        <begin position="783"/>
        <end position="795"/>
    </location>
</feature>
<dbReference type="STRING" id="7574.A0A1S3K3P5"/>
<evidence type="ECO:0000313" key="9">
    <source>
        <dbReference type="RefSeq" id="XP_013417258.1"/>
    </source>
</evidence>
<keyword evidence="8" id="KW-1185">Reference proteome</keyword>
<feature type="compositionally biased region" description="Basic and acidic residues" evidence="6">
    <location>
        <begin position="839"/>
        <end position="853"/>
    </location>
</feature>
<dbReference type="PROSITE" id="PS50011">
    <property type="entry name" value="PROTEIN_KINASE_DOM"/>
    <property type="match status" value="1"/>
</dbReference>
<dbReference type="GeneID" id="106178577"/>
<dbReference type="Gene3D" id="1.10.510.10">
    <property type="entry name" value="Transferase(Phosphotransferase) domain 1"/>
    <property type="match status" value="1"/>
</dbReference>
<dbReference type="FunCoup" id="A0A1S3K3P5">
    <property type="interactions" value="3062"/>
</dbReference>
<dbReference type="Pfam" id="PF00069">
    <property type="entry name" value="Pkinase"/>
    <property type="match status" value="1"/>
</dbReference>
<evidence type="ECO:0000256" key="3">
    <source>
        <dbReference type="ARBA" id="ARBA00042347"/>
    </source>
</evidence>
<comment type="function">
    <text evidence="4">Regulates COPI-mediated retrograde protein traffic at the interface between the Golgi apparatus and the endoplasmic reticulum. Involved in the maintenance of the Golgi apparatus morphology.</text>
</comment>
<evidence type="ECO:0000313" key="8">
    <source>
        <dbReference type="Proteomes" id="UP000085678"/>
    </source>
</evidence>
<evidence type="ECO:0000259" key="7">
    <source>
        <dbReference type="PROSITE" id="PS50011"/>
    </source>
</evidence>
<dbReference type="InterPro" id="IPR051177">
    <property type="entry name" value="CIK-Related_Protein"/>
</dbReference>
<dbReference type="InterPro" id="IPR011009">
    <property type="entry name" value="Kinase-like_dom_sf"/>
</dbReference>
<feature type="region of interest" description="Disordered" evidence="6">
    <location>
        <begin position="590"/>
        <end position="718"/>
    </location>
</feature>
<evidence type="ECO:0000256" key="6">
    <source>
        <dbReference type="SAM" id="MobiDB-lite"/>
    </source>
</evidence>
<feature type="region of interest" description="Disordered" evidence="6">
    <location>
        <begin position="749"/>
        <end position="871"/>
    </location>
</feature>
<protein>
    <recommendedName>
        <fullName evidence="2">N-terminal kinase-like protein</fullName>
    </recommendedName>
    <alternativeName>
        <fullName evidence="3">SCY1-like protein 1</fullName>
    </alternativeName>
</protein>
<comment type="similarity">
    <text evidence="1">Belongs to the protein kinase superfamily.</text>
</comment>
<dbReference type="PANTHER" id="PTHR12984:SF3">
    <property type="entry name" value="N-TERMINAL KINASE-LIKE PROTEIN"/>
    <property type="match status" value="1"/>
</dbReference>
<dbReference type="Gene3D" id="3.30.200.20">
    <property type="entry name" value="Phosphorylase Kinase, domain 1"/>
    <property type="match status" value="1"/>
</dbReference>
<feature type="compositionally biased region" description="Acidic residues" evidence="6">
    <location>
        <begin position="640"/>
        <end position="660"/>
    </location>
</feature>
<evidence type="ECO:0000256" key="5">
    <source>
        <dbReference type="PROSITE-ProRule" id="PRU00103"/>
    </source>
</evidence>
<dbReference type="RefSeq" id="XP_013417258.1">
    <property type="nucleotide sequence ID" value="XM_013561804.1"/>
</dbReference>
<feature type="compositionally biased region" description="Low complexity" evidence="6">
    <location>
        <begin position="756"/>
        <end position="776"/>
    </location>
</feature>
<dbReference type="InterPro" id="IPR011989">
    <property type="entry name" value="ARM-like"/>
</dbReference>
<feature type="compositionally biased region" description="Polar residues" evidence="6">
    <location>
        <begin position="681"/>
        <end position="712"/>
    </location>
</feature>
<organism evidence="8 9">
    <name type="scientific">Lingula anatina</name>
    <name type="common">Brachiopod</name>
    <name type="synonym">Lingula unguis</name>
    <dbReference type="NCBI Taxonomy" id="7574"/>
    <lineage>
        <taxon>Eukaryota</taxon>
        <taxon>Metazoa</taxon>
        <taxon>Spiralia</taxon>
        <taxon>Lophotrochozoa</taxon>
        <taxon>Brachiopoda</taxon>
        <taxon>Linguliformea</taxon>
        <taxon>Lingulata</taxon>
        <taxon>Lingulida</taxon>
        <taxon>Linguloidea</taxon>
        <taxon>Lingulidae</taxon>
        <taxon>Lingula</taxon>
    </lineage>
</organism>
<dbReference type="InterPro" id="IPR021133">
    <property type="entry name" value="HEAT_type_2"/>
</dbReference>
<dbReference type="GO" id="GO:0004672">
    <property type="term" value="F:protein kinase activity"/>
    <property type="evidence" value="ECO:0007669"/>
    <property type="project" value="InterPro"/>
</dbReference>
<dbReference type="SUPFAM" id="SSF48371">
    <property type="entry name" value="ARM repeat"/>
    <property type="match status" value="1"/>
</dbReference>
<reference evidence="9" key="1">
    <citation type="submission" date="2025-08" db="UniProtKB">
        <authorList>
            <consortium name="RefSeq"/>
        </authorList>
    </citation>
    <scope>IDENTIFICATION</scope>
    <source>
        <tissue evidence="9">Gonads</tissue>
    </source>
</reference>
<dbReference type="InterPro" id="IPR000719">
    <property type="entry name" value="Prot_kinase_dom"/>
</dbReference>
<dbReference type="PROSITE" id="PS50077">
    <property type="entry name" value="HEAT_REPEAT"/>
    <property type="match status" value="1"/>
</dbReference>
<name>A0A1S3K3P5_LINAN</name>
<dbReference type="AlphaFoldDB" id="A0A1S3K3P5"/>
<evidence type="ECO:0000256" key="1">
    <source>
        <dbReference type="ARBA" id="ARBA00038349"/>
    </source>
</evidence>
<feature type="compositionally biased region" description="Low complexity" evidence="6">
    <location>
        <begin position="595"/>
        <end position="617"/>
    </location>
</feature>
<feature type="repeat" description="HEAT" evidence="5">
    <location>
        <begin position="392"/>
        <end position="430"/>
    </location>
</feature>
<dbReference type="OrthoDB" id="447103at2759"/>
<dbReference type="GO" id="GO:0005524">
    <property type="term" value="F:ATP binding"/>
    <property type="evidence" value="ECO:0007669"/>
    <property type="project" value="InterPro"/>
</dbReference>
<proteinExistence type="inferred from homology"/>